<evidence type="ECO:0000256" key="2">
    <source>
        <dbReference type="ARBA" id="ARBA00001958"/>
    </source>
</evidence>
<comment type="pathway">
    <text evidence="4 16">Cofactor biosynthesis; coenzyme A biosynthesis; CoA from (R)-pantothenate: step 1/5.</text>
</comment>
<dbReference type="GO" id="GO:0004594">
    <property type="term" value="F:pantothenate kinase activity"/>
    <property type="evidence" value="ECO:0007669"/>
    <property type="project" value="UniProtKB-EC"/>
</dbReference>
<comment type="cofactor">
    <cofactor evidence="2">
        <name>K(+)</name>
        <dbReference type="ChEBI" id="CHEBI:29103"/>
    </cofactor>
</comment>
<comment type="subunit">
    <text evidence="5 16">Homodimer.</text>
</comment>
<feature type="active site" description="Proton acceptor" evidence="16">
    <location>
        <position position="102"/>
    </location>
</feature>
<name>A0ABX5R8F6_9PSED</name>
<evidence type="ECO:0000256" key="1">
    <source>
        <dbReference type="ARBA" id="ARBA00001206"/>
    </source>
</evidence>
<organism evidence="17 18">
    <name type="scientific">Candidatus Pseudomonas adelgestsugas</name>
    <dbReference type="NCBI Taxonomy" id="1302376"/>
    <lineage>
        <taxon>Bacteria</taxon>
        <taxon>Pseudomonadati</taxon>
        <taxon>Pseudomonadota</taxon>
        <taxon>Gammaproteobacteria</taxon>
        <taxon>Pseudomonadales</taxon>
        <taxon>Pseudomonadaceae</taxon>
        <taxon>Pseudomonas</taxon>
    </lineage>
</organism>
<dbReference type="PANTHER" id="PTHR34265">
    <property type="entry name" value="TYPE III PANTOTHENATE KINASE"/>
    <property type="match status" value="1"/>
</dbReference>
<dbReference type="NCBIfam" id="TIGR00671">
    <property type="entry name" value="baf"/>
    <property type="match status" value="1"/>
</dbReference>
<keyword evidence="9 16" id="KW-0547">Nucleotide-binding</keyword>
<evidence type="ECO:0000256" key="5">
    <source>
        <dbReference type="ARBA" id="ARBA00011738"/>
    </source>
</evidence>
<dbReference type="EC" id="2.7.1.33" evidence="6 16"/>
<keyword evidence="16" id="KW-0479">Metal-binding</keyword>
<dbReference type="CDD" id="cd24015">
    <property type="entry name" value="ASKHA_NBD_PanK-III"/>
    <property type="match status" value="1"/>
</dbReference>
<evidence type="ECO:0000256" key="10">
    <source>
        <dbReference type="ARBA" id="ARBA00022777"/>
    </source>
</evidence>
<evidence type="ECO:0000256" key="16">
    <source>
        <dbReference type="HAMAP-Rule" id="MF_01274"/>
    </source>
</evidence>
<dbReference type="Proteomes" id="UP000288953">
    <property type="component" value="Chromosome"/>
</dbReference>
<feature type="binding site" evidence="16">
    <location>
        <begin position="100"/>
        <end position="103"/>
    </location>
    <ligand>
        <name>substrate</name>
    </ligand>
</feature>
<evidence type="ECO:0000256" key="15">
    <source>
        <dbReference type="ARBA" id="ARBA00040883"/>
    </source>
</evidence>
<keyword evidence="11 16" id="KW-0067">ATP-binding</keyword>
<dbReference type="InterPro" id="IPR004619">
    <property type="entry name" value="Type_III_PanK"/>
</dbReference>
<comment type="catalytic activity">
    <reaction evidence="1 16">
        <text>(R)-pantothenate + ATP = (R)-4'-phosphopantothenate + ADP + H(+)</text>
        <dbReference type="Rhea" id="RHEA:16373"/>
        <dbReference type="ChEBI" id="CHEBI:10986"/>
        <dbReference type="ChEBI" id="CHEBI:15378"/>
        <dbReference type="ChEBI" id="CHEBI:29032"/>
        <dbReference type="ChEBI" id="CHEBI:30616"/>
        <dbReference type="ChEBI" id="CHEBI:456216"/>
        <dbReference type="EC" id="2.7.1.33"/>
    </reaction>
</comment>
<comment type="similarity">
    <text evidence="14 16">Belongs to the type III pantothenate kinase family.</text>
</comment>
<evidence type="ECO:0000256" key="14">
    <source>
        <dbReference type="ARBA" id="ARBA00038036"/>
    </source>
</evidence>
<evidence type="ECO:0000256" key="8">
    <source>
        <dbReference type="ARBA" id="ARBA00022679"/>
    </source>
</evidence>
<dbReference type="SUPFAM" id="SSF53067">
    <property type="entry name" value="Actin-like ATPase domain"/>
    <property type="match status" value="2"/>
</dbReference>
<dbReference type="EMBL" id="CP026512">
    <property type="protein sequence ID" value="QAX81618.1"/>
    <property type="molecule type" value="Genomic_DNA"/>
</dbReference>
<feature type="binding site" evidence="16">
    <location>
        <position position="122"/>
    </location>
    <ligand>
        <name>K(+)</name>
        <dbReference type="ChEBI" id="CHEBI:29103"/>
    </ligand>
</feature>
<feature type="binding site" evidence="16">
    <location>
        <position position="181"/>
    </location>
    <ligand>
        <name>substrate</name>
    </ligand>
</feature>
<comment type="cofactor">
    <cofactor evidence="16">
        <name>NH4(+)</name>
        <dbReference type="ChEBI" id="CHEBI:28938"/>
    </cofactor>
    <cofactor evidence="16">
        <name>K(+)</name>
        <dbReference type="ChEBI" id="CHEBI:29103"/>
    </cofactor>
    <text evidence="16">A monovalent cation. Ammonium or potassium.</text>
</comment>
<evidence type="ECO:0000256" key="11">
    <source>
        <dbReference type="ARBA" id="ARBA00022840"/>
    </source>
</evidence>
<keyword evidence="7 16" id="KW-0963">Cytoplasm</keyword>
<dbReference type="NCBIfam" id="NF009859">
    <property type="entry name" value="PRK13322.1-4"/>
    <property type="match status" value="1"/>
</dbReference>
<feature type="binding site" evidence="16">
    <location>
        <position position="93"/>
    </location>
    <ligand>
        <name>substrate</name>
    </ligand>
</feature>
<protein>
    <recommendedName>
        <fullName evidence="15 16">Type III pantothenate kinase</fullName>
        <ecNumber evidence="6 16">2.7.1.33</ecNumber>
    </recommendedName>
    <alternativeName>
        <fullName evidence="16">PanK-III</fullName>
    </alternativeName>
    <alternativeName>
        <fullName evidence="16">Pantothenic acid kinase</fullName>
    </alternativeName>
</protein>
<dbReference type="RefSeq" id="WP_129210724.1">
    <property type="nucleotide sequence ID" value="NZ_CP026512.1"/>
</dbReference>
<evidence type="ECO:0000256" key="6">
    <source>
        <dbReference type="ARBA" id="ARBA00012102"/>
    </source>
</evidence>
<dbReference type="Gene3D" id="3.30.420.40">
    <property type="match status" value="2"/>
</dbReference>
<dbReference type="Pfam" id="PF03309">
    <property type="entry name" value="Pan_kinase"/>
    <property type="match status" value="1"/>
</dbReference>
<evidence type="ECO:0000256" key="4">
    <source>
        <dbReference type="ARBA" id="ARBA00005225"/>
    </source>
</evidence>
<dbReference type="InterPro" id="IPR043129">
    <property type="entry name" value="ATPase_NBD"/>
</dbReference>
<keyword evidence="12 16" id="KW-0630">Potassium</keyword>
<dbReference type="HAMAP" id="MF_01274">
    <property type="entry name" value="Pantothen_kinase_3"/>
    <property type="match status" value="1"/>
</dbReference>
<comment type="subcellular location">
    <subcellularLocation>
        <location evidence="3 16">Cytoplasm</location>
    </subcellularLocation>
</comment>
<feature type="binding site" evidence="16">
    <location>
        <position position="125"/>
    </location>
    <ligand>
        <name>ATP</name>
        <dbReference type="ChEBI" id="CHEBI:30616"/>
    </ligand>
</feature>
<keyword evidence="8 16" id="KW-0808">Transferase</keyword>
<evidence type="ECO:0000256" key="7">
    <source>
        <dbReference type="ARBA" id="ARBA00022490"/>
    </source>
</evidence>
<keyword evidence="10 16" id="KW-0418">Kinase</keyword>
<sequence>MILELDCGNSFIKWRILDLYTDKISLEGVVSSNLELIENLVAIRWLSLVSCRLVSVRTSEETRKLIAILQETFGVTVSCAAPAQEMAGVRNGYKDFECLGLDRWLAILGGFKLASGACLVFDFGTAATADFIAEDGEHLGGFICPGVSLMRSQLRTYTRKIRYNDVAAKQVTACISPGRTTVEAVERGCTLMLRGFIVIQLELARSQWGDDFTVFLTGRDAYLASDAVPCARLVPDLVFVGLAIACPLL</sequence>
<accession>A0ABX5R8F6</accession>
<comment type="function">
    <text evidence="16">Catalyzes the phosphorylation of pantothenate (Pan), the first step in CoA biosynthesis.</text>
</comment>
<evidence type="ECO:0000256" key="3">
    <source>
        <dbReference type="ARBA" id="ARBA00004496"/>
    </source>
</evidence>
<evidence type="ECO:0000256" key="13">
    <source>
        <dbReference type="ARBA" id="ARBA00022993"/>
    </source>
</evidence>
<keyword evidence="13 16" id="KW-0173">Coenzyme A biosynthesis</keyword>
<feature type="binding site" evidence="16">
    <location>
        <begin position="6"/>
        <end position="13"/>
    </location>
    <ligand>
        <name>ATP</name>
        <dbReference type="ChEBI" id="CHEBI:30616"/>
    </ligand>
</feature>
<reference evidence="17 18" key="1">
    <citation type="journal article" date="2018" name="Genome Biol. Evol.">
        <title>Partnering With a Pest: Genomes of Hemlock Woolly Adelgid Symbionts Reveal Atypical Nutritional Provisioning Patterns in Dual-Obligate Bacteria.</title>
        <authorList>
            <person name="Weglarz K.M."/>
            <person name="Havill N.P."/>
            <person name="Burke G.R."/>
            <person name="von Dohlen C.D."/>
        </authorList>
    </citation>
    <scope>NUCLEOTIDE SEQUENCE [LARGE SCALE GENOMIC DNA]</scope>
    <source>
        <strain evidence="17 18">HWA_ENA</strain>
    </source>
</reference>
<evidence type="ECO:0000313" key="17">
    <source>
        <dbReference type="EMBL" id="QAX81618.1"/>
    </source>
</evidence>
<evidence type="ECO:0000256" key="12">
    <source>
        <dbReference type="ARBA" id="ARBA00022958"/>
    </source>
</evidence>
<gene>
    <name evidence="16 17" type="primary">coaX</name>
    <name evidence="17" type="ORF">C3B55_00259</name>
</gene>
<dbReference type="PANTHER" id="PTHR34265:SF1">
    <property type="entry name" value="TYPE III PANTOTHENATE KINASE"/>
    <property type="match status" value="1"/>
</dbReference>
<evidence type="ECO:0000256" key="9">
    <source>
        <dbReference type="ARBA" id="ARBA00022741"/>
    </source>
</evidence>
<evidence type="ECO:0000313" key="18">
    <source>
        <dbReference type="Proteomes" id="UP000288953"/>
    </source>
</evidence>
<keyword evidence="18" id="KW-1185">Reference proteome</keyword>
<proteinExistence type="inferred from homology"/>